<comment type="subcellular location">
    <subcellularLocation>
        <location evidence="1 10">Cell outer membrane</location>
        <topology evidence="1 10">Multi-pass membrane protein</topology>
    </subcellularLocation>
</comment>
<dbReference type="Pfam" id="PF07715">
    <property type="entry name" value="Plug"/>
    <property type="match status" value="1"/>
</dbReference>
<evidence type="ECO:0000256" key="11">
    <source>
        <dbReference type="RuleBase" id="RU003357"/>
    </source>
</evidence>
<organism evidence="16 17">
    <name type="scientific">Caldithrix abyssi DSM 13497</name>
    <dbReference type="NCBI Taxonomy" id="880073"/>
    <lineage>
        <taxon>Bacteria</taxon>
        <taxon>Pseudomonadati</taxon>
        <taxon>Calditrichota</taxon>
        <taxon>Calditrichia</taxon>
        <taxon>Calditrichales</taxon>
        <taxon>Calditrichaceae</taxon>
        <taxon>Caldithrix</taxon>
    </lineage>
</organism>
<dbReference type="InParanoid" id="H1XVC6"/>
<dbReference type="RefSeq" id="WP_006928857.1">
    <property type="nucleotide sequence ID" value="NZ_CM001402.1"/>
</dbReference>
<feature type="domain" description="TonB-dependent receptor-like beta-barrel" evidence="14">
    <location>
        <begin position="456"/>
        <end position="915"/>
    </location>
</feature>
<dbReference type="Gene3D" id="2.60.40.1120">
    <property type="entry name" value="Carboxypeptidase-like, regulatory domain"/>
    <property type="match status" value="1"/>
</dbReference>
<keyword evidence="7 10" id="KW-0472">Membrane</keyword>
<evidence type="ECO:0000259" key="14">
    <source>
        <dbReference type="Pfam" id="PF00593"/>
    </source>
</evidence>
<dbReference type="InterPro" id="IPR000531">
    <property type="entry name" value="Beta-barrel_TonB"/>
</dbReference>
<protein>
    <submittedName>
        <fullName evidence="16">TonB-dependent receptor</fullName>
    </submittedName>
</protein>
<dbReference type="GO" id="GO:0009279">
    <property type="term" value="C:cell outer membrane"/>
    <property type="evidence" value="ECO:0007669"/>
    <property type="project" value="UniProtKB-SubCell"/>
</dbReference>
<dbReference type="AlphaFoldDB" id="H1XVC6"/>
<dbReference type="InterPro" id="IPR008969">
    <property type="entry name" value="CarboxyPept-like_regulatory"/>
</dbReference>
<evidence type="ECO:0000256" key="9">
    <source>
        <dbReference type="ARBA" id="ARBA00023237"/>
    </source>
</evidence>
<evidence type="ECO:0000256" key="3">
    <source>
        <dbReference type="ARBA" id="ARBA00022452"/>
    </source>
</evidence>
<dbReference type="InterPro" id="IPR012910">
    <property type="entry name" value="Plug_dom"/>
</dbReference>
<comment type="similarity">
    <text evidence="10 11">Belongs to the TonB-dependent receptor family.</text>
</comment>
<dbReference type="EMBL" id="CM001402">
    <property type="protein sequence ID" value="EHO41684.1"/>
    <property type="molecule type" value="Genomic_DNA"/>
</dbReference>
<dbReference type="Gene3D" id="2.40.170.20">
    <property type="entry name" value="TonB-dependent receptor, beta-barrel domain"/>
    <property type="match status" value="1"/>
</dbReference>
<feature type="compositionally biased region" description="Low complexity" evidence="12">
    <location>
        <begin position="311"/>
        <end position="322"/>
    </location>
</feature>
<dbReference type="eggNOG" id="COG4771">
    <property type="taxonomic scope" value="Bacteria"/>
</dbReference>
<keyword evidence="9 10" id="KW-0998">Cell outer membrane</keyword>
<dbReference type="SUPFAM" id="SSF56935">
    <property type="entry name" value="Porins"/>
    <property type="match status" value="1"/>
</dbReference>
<evidence type="ECO:0000256" key="2">
    <source>
        <dbReference type="ARBA" id="ARBA00022448"/>
    </source>
</evidence>
<evidence type="ECO:0000256" key="6">
    <source>
        <dbReference type="ARBA" id="ARBA00023077"/>
    </source>
</evidence>
<dbReference type="Pfam" id="PF13715">
    <property type="entry name" value="CarbopepD_reg_2"/>
    <property type="match status" value="1"/>
</dbReference>
<dbReference type="Proteomes" id="UP000004671">
    <property type="component" value="Chromosome"/>
</dbReference>
<evidence type="ECO:0000256" key="10">
    <source>
        <dbReference type="PROSITE-ProRule" id="PRU01360"/>
    </source>
</evidence>
<evidence type="ECO:0000256" key="12">
    <source>
        <dbReference type="SAM" id="MobiDB-lite"/>
    </source>
</evidence>
<evidence type="ECO:0000256" key="5">
    <source>
        <dbReference type="ARBA" id="ARBA00022729"/>
    </source>
</evidence>
<evidence type="ECO:0000256" key="13">
    <source>
        <dbReference type="SAM" id="SignalP"/>
    </source>
</evidence>
<evidence type="ECO:0000256" key="8">
    <source>
        <dbReference type="ARBA" id="ARBA00023170"/>
    </source>
</evidence>
<keyword evidence="5 13" id="KW-0732">Signal</keyword>
<sequence precursor="true">MFKKVLILLIVLAMPILVFAQSSGKIVGVVKDKQTGEPLAGVNVVLQNTMLGATTDIDGYYVILNVPVGTYNIEASYVGYRKVVVQNVRVSASTTTEQNFELEPTTLELEEQIVIVAERPLVEKHVTQSVSRVTTEEIEAMPIRGSNAIIALQPSVVLQDGNIHIRGGRAEDNGYYLDGAPTINPMNRVNAVHVIQEAIEEIQVLKGGYTAEFGDANAGIIRTELKTGGPEFHFSLDAQTDKFASEGEKFLGTYSYREHIIAATASGPITKNLRFFIAYENQDVGDNAKRFSSGYTFKYPDNLNNPLVDTNPRNPRNDPNNPAYHPDTLDAITYPDGYTPNNWYNRHSVNSTLLWDMQNFKVRLSGVYSFTKSFSYRAPMLNVFNTREQPYYNNNLLLSGKITHVLNPKTYYELTLSYYLTQGERHDDWFGTDWRSWRDSAKIADYTDGRVIYRSKWDPDYSYLINGFNFLRDGTLLAGYSKNKQTYLNAAFDMVSQITRNHEVKFGFNARQYTIRQYSISPGVMKEVDVYGSEEAVPDQVVAEWAGNVFGYDLWGNKEVDSGFDGAKKPVFAAAYIQDKIEYKDLIVNVGLRFDYFDTKDRKLKNPADVDIDKDNGIVKPDQWIDKDPFMYVTPRLGFSFPVSDRTVFYAQYGKFVQTNEFNDFYYSSYQYGRQIGGGYFYLTPVGFDMEPIRTTQYEVGFRQQFGQYAAIDIAGFYKNVKGEVTTDRITPVPGAEIQSYNILTNGDFSTTKGVEISFRLRRFNRLMAIMNYTYSDAEGTGSGQNSYISAVDRLSARPTQLNPLDYAQKHRGTVNLDYRFGKKDGGPVFEQFGINLLYSFNSGHPYTMVTSSGGQAGPYDSGVDYMIDTRSRRALEPINNSTTPWYHRFDLRVDKSFDVTDKLTVTLYARVYNLFNTKNVINVYQITGSAEDDGLLSGVIDPARARSFISAYGGEDYVKMYETINLENGQAYWHLIGRELYSTPRQIFFGLKLSF</sequence>
<proteinExistence type="inferred from homology"/>
<evidence type="ECO:0000256" key="4">
    <source>
        <dbReference type="ARBA" id="ARBA00022692"/>
    </source>
</evidence>
<name>H1XVC6_CALAY</name>
<dbReference type="OrthoDB" id="9757908at2"/>
<dbReference type="InterPro" id="IPR039426">
    <property type="entry name" value="TonB-dep_rcpt-like"/>
</dbReference>
<dbReference type="PANTHER" id="PTHR30069">
    <property type="entry name" value="TONB-DEPENDENT OUTER MEMBRANE RECEPTOR"/>
    <property type="match status" value="1"/>
</dbReference>
<feature type="signal peptide" evidence="13">
    <location>
        <begin position="1"/>
        <end position="20"/>
    </location>
</feature>
<keyword evidence="3 10" id="KW-1134">Transmembrane beta strand</keyword>
<keyword evidence="8 16" id="KW-0675">Receptor</keyword>
<dbReference type="PANTHER" id="PTHR30069:SF29">
    <property type="entry name" value="HEMOGLOBIN AND HEMOGLOBIN-HAPTOGLOBIN-BINDING PROTEIN 1-RELATED"/>
    <property type="match status" value="1"/>
</dbReference>
<accession>H1XVC6</accession>
<dbReference type="PaxDb" id="880073-Calab_2072"/>
<dbReference type="Gene3D" id="2.170.130.10">
    <property type="entry name" value="TonB-dependent receptor, plug domain"/>
    <property type="match status" value="1"/>
</dbReference>
<dbReference type="InterPro" id="IPR036942">
    <property type="entry name" value="Beta-barrel_TonB_sf"/>
</dbReference>
<dbReference type="SUPFAM" id="SSF49464">
    <property type="entry name" value="Carboxypeptidase regulatory domain-like"/>
    <property type="match status" value="1"/>
</dbReference>
<evidence type="ECO:0000313" key="17">
    <source>
        <dbReference type="Proteomes" id="UP000004671"/>
    </source>
</evidence>
<evidence type="ECO:0000256" key="1">
    <source>
        <dbReference type="ARBA" id="ARBA00004571"/>
    </source>
</evidence>
<dbReference type="InterPro" id="IPR037066">
    <property type="entry name" value="Plug_dom_sf"/>
</dbReference>
<dbReference type="GO" id="GO:0015344">
    <property type="term" value="F:siderophore uptake transmembrane transporter activity"/>
    <property type="evidence" value="ECO:0007669"/>
    <property type="project" value="TreeGrafter"/>
</dbReference>
<keyword evidence="6 11" id="KW-0798">TonB box</keyword>
<dbReference type="Pfam" id="PF00593">
    <property type="entry name" value="TonB_dep_Rec_b-barrel"/>
    <property type="match status" value="1"/>
</dbReference>
<keyword evidence="4 10" id="KW-0812">Transmembrane</keyword>
<keyword evidence="2 10" id="KW-0813">Transport</keyword>
<gene>
    <name evidence="16" type="ORF">Calab_2072</name>
</gene>
<evidence type="ECO:0000259" key="15">
    <source>
        <dbReference type="Pfam" id="PF07715"/>
    </source>
</evidence>
<feature type="domain" description="TonB-dependent receptor plug" evidence="15">
    <location>
        <begin position="124"/>
        <end position="219"/>
    </location>
</feature>
<feature type="region of interest" description="Disordered" evidence="12">
    <location>
        <begin position="304"/>
        <end position="326"/>
    </location>
</feature>
<reference evidence="16 17" key="1">
    <citation type="submission" date="2011-09" db="EMBL/GenBank/DDBJ databases">
        <title>The permanent draft genome of Caldithrix abyssi DSM 13497.</title>
        <authorList>
            <consortium name="US DOE Joint Genome Institute (JGI-PGF)"/>
            <person name="Lucas S."/>
            <person name="Han J."/>
            <person name="Lapidus A."/>
            <person name="Bruce D."/>
            <person name="Goodwin L."/>
            <person name="Pitluck S."/>
            <person name="Peters L."/>
            <person name="Kyrpides N."/>
            <person name="Mavromatis K."/>
            <person name="Ivanova N."/>
            <person name="Mikhailova N."/>
            <person name="Chertkov O."/>
            <person name="Detter J.C."/>
            <person name="Tapia R."/>
            <person name="Han C."/>
            <person name="Land M."/>
            <person name="Hauser L."/>
            <person name="Markowitz V."/>
            <person name="Cheng J.-F."/>
            <person name="Hugenholtz P."/>
            <person name="Woyke T."/>
            <person name="Wu D."/>
            <person name="Spring S."/>
            <person name="Brambilla E."/>
            <person name="Klenk H.-P."/>
            <person name="Eisen J.A."/>
        </authorList>
    </citation>
    <scope>NUCLEOTIDE SEQUENCE [LARGE SCALE GENOMIC DNA]</scope>
    <source>
        <strain evidence="16 17">DSM 13497</strain>
    </source>
</reference>
<dbReference type="HOGENOM" id="CLU_012116_0_0_0"/>
<dbReference type="PROSITE" id="PS52016">
    <property type="entry name" value="TONB_DEPENDENT_REC_3"/>
    <property type="match status" value="1"/>
</dbReference>
<dbReference type="STRING" id="880073.Cabys_841"/>
<evidence type="ECO:0000313" key="16">
    <source>
        <dbReference type="EMBL" id="EHO41684.1"/>
    </source>
</evidence>
<dbReference type="GO" id="GO:0044718">
    <property type="term" value="P:siderophore transmembrane transport"/>
    <property type="evidence" value="ECO:0007669"/>
    <property type="project" value="TreeGrafter"/>
</dbReference>
<feature type="chain" id="PRO_5003557951" evidence="13">
    <location>
        <begin position="21"/>
        <end position="996"/>
    </location>
</feature>
<keyword evidence="17" id="KW-1185">Reference proteome</keyword>
<evidence type="ECO:0000256" key="7">
    <source>
        <dbReference type="ARBA" id="ARBA00023136"/>
    </source>
</evidence>